<dbReference type="EMBL" id="BNBC01000030">
    <property type="protein sequence ID" value="GHE92012.1"/>
    <property type="molecule type" value="Genomic_DNA"/>
</dbReference>
<gene>
    <name evidence="1" type="ORF">GCM10014715_55490</name>
</gene>
<evidence type="ECO:0000313" key="1">
    <source>
        <dbReference type="EMBL" id="GHE92012.1"/>
    </source>
</evidence>
<dbReference type="AlphaFoldDB" id="A0A919DWG1"/>
<organism evidence="1 2">
    <name type="scientific">Streptomyces spiralis</name>
    <dbReference type="NCBI Taxonomy" id="66376"/>
    <lineage>
        <taxon>Bacteria</taxon>
        <taxon>Bacillati</taxon>
        <taxon>Actinomycetota</taxon>
        <taxon>Actinomycetes</taxon>
        <taxon>Kitasatosporales</taxon>
        <taxon>Streptomycetaceae</taxon>
        <taxon>Streptomyces</taxon>
    </lineage>
</organism>
<sequence length="47" mass="5268">MHGDRIVEAWANDDEEAMDDAWVSDAVVDLGSEWGQYEYVTNMGFAA</sequence>
<reference evidence="1" key="1">
    <citation type="journal article" date="2014" name="Int. J. Syst. Evol. Microbiol.">
        <title>Complete genome sequence of Corynebacterium casei LMG S-19264T (=DSM 44701T), isolated from a smear-ripened cheese.</title>
        <authorList>
            <consortium name="US DOE Joint Genome Institute (JGI-PGF)"/>
            <person name="Walter F."/>
            <person name="Albersmeier A."/>
            <person name="Kalinowski J."/>
            <person name="Ruckert C."/>
        </authorList>
    </citation>
    <scope>NUCLEOTIDE SEQUENCE</scope>
    <source>
        <strain evidence="1">JCM 3302</strain>
    </source>
</reference>
<evidence type="ECO:0000313" key="2">
    <source>
        <dbReference type="Proteomes" id="UP000641386"/>
    </source>
</evidence>
<accession>A0A919DWG1</accession>
<comment type="caution">
    <text evidence="1">The sequence shown here is derived from an EMBL/GenBank/DDBJ whole genome shotgun (WGS) entry which is preliminary data.</text>
</comment>
<name>A0A919DWG1_9ACTN</name>
<protein>
    <submittedName>
        <fullName evidence="1">Uncharacterized protein</fullName>
    </submittedName>
</protein>
<proteinExistence type="predicted"/>
<keyword evidence="2" id="KW-1185">Reference proteome</keyword>
<dbReference type="Proteomes" id="UP000641386">
    <property type="component" value="Unassembled WGS sequence"/>
</dbReference>
<reference evidence="1" key="2">
    <citation type="submission" date="2020-09" db="EMBL/GenBank/DDBJ databases">
        <authorList>
            <person name="Sun Q."/>
            <person name="Ohkuma M."/>
        </authorList>
    </citation>
    <scope>NUCLEOTIDE SEQUENCE</scope>
    <source>
        <strain evidence="1">JCM 3302</strain>
    </source>
</reference>